<dbReference type="AlphaFoldDB" id="A0A6J4KTZ7"/>
<accession>A0A6J4KTZ7</accession>
<name>A0A6J4KTZ7_9ACTN</name>
<evidence type="ECO:0000313" key="1">
    <source>
        <dbReference type="EMBL" id="CAA9315124.1"/>
    </source>
</evidence>
<organism evidence="1">
    <name type="scientific">uncultured Friedmanniella sp</name>
    <dbReference type="NCBI Taxonomy" id="335381"/>
    <lineage>
        <taxon>Bacteria</taxon>
        <taxon>Bacillati</taxon>
        <taxon>Actinomycetota</taxon>
        <taxon>Actinomycetes</taxon>
        <taxon>Propionibacteriales</taxon>
        <taxon>Nocardioidaceae</taxon>
        <taxon>Friedmanniella</taxon>
        <taxon>environmental samples</taxon>
    </lineage>
</organism>
<gene>
    <name evidence="1" type="ORF">AVDCRST_MAG48-2310</name>
</gene>
<protein>
    <recommendedName>
        <fullName evidence="2">Beta-lactamase-related domain-containing protein</fullName>
    </recommendedName>
</protein>
<dbReference type="InterPro" id="IPR012338">
    <property type="entry name" value="Beta-lactam/transpept-like"/>
</dbReference>
<dbReference type="EMBL" id="CADCTS010000332">
    <property type="protein sequence ID" value="CAA9315124.1"/>
    <property type="molecule type" value="Genomic_DNA"/>
</dbReference>
<dbReference type="SUPFAM" id="SSF56601">
    <property type="entry name" value="beta-lactamase/transpeptidase-like"/>
    <property type="match status" value="1"/>
</dbReference>
<reference evidence="1" key="1">
    <citation type="submission" date="2020-02" db="EMBL/GenBank/DDBJ databases">
        <authorList>
            <person name="Meier V. D."/>
        </authorList>
    </citation>
    <scope>NUCLEOTIDE SEQUENCE</scope>
    <source>
        <strain evidence="1">AVDCRST_MAG48</strain>
    </source>
</reference>
<proteinExistence type="predicted"/>
<sequence length="59" mass="6638">MFWQLSTEDDRTITWHNGRAGGYGAFLGLDRERDRAVVVLADVATDRTDELGMRLVRGA</sequence>
<evidence type="ECO:0008006" key="2">
    <source>
        <dbReference type="Google" id="ProtNLM"/>
    </source>
</evidence>